<evidence type="ECO:0000256" key="1">
    <source>
        <dbReference type="SAM" id="MobiDB-lite"/>
    </source>
</evidence>
<keyword evidence="3" id="KW-1185">Reference proteome</keyword>
<dbReference type="Proteomes" id="UP000229730">
    <property type="component" value="Unassembled WGS sequence"/>
</dbReference>
<dbReference type="InParanoid" id="A0A2G4YM13"/>
<organism evidence="2 3">
    <name type="scientific">Paremcibacter congregatus</name>
    <dbReference type="NCBI Taxonomy" id="2043170"/>
    <lineage>
        <taxon>Bacteria</taxon>
        <taxon>Pseudomonadati</taxon>
        <taxon>Pseudomonadota</taxon>
        <taxon>Alphaproteobacteria</taxon>
        <taxon>Emcibacterales</taxon>
        <taxon>Emcibacteraceae</taxon>
        <taxon>Paremcibacter</taxon>
    </lineage>
</organism>
<evidence type="ECO:0008006" key="4">
    <source>
        <dbReference type="Google" id="ProtNLM"/>
    </source>
</evidence>
<evidence type="ECO:0000313" key="2">
    <source>
        <dbReference type="EMBL" id="PHZ83350.1"/>
    </source>
</evidence>
<dbReference type="Gene3D" id="1.25.40.10">
    <property type="entry name" value="Tetratricopeptide repeat domain"/>
    <property type="match status" value="1"/>
</dbReference>
<sequence length="981" mass="110418">MTVNSYIMVMIRSVFRSGFLMRARLSCCAALMIGMLPGALFAQEMVNVRSADHPDFTRVVFDWQDRVEYRPTLNGDYLEISFDRTATPNWNTLENRALRFVGTPTSRVEEGRLIVRFKVTAPAQLSHFRDGTKVAFDVFWDQRNSSDPTVKTSPAGAVEQEALVPSAAPMAQGGTETQQAAQDQRPVNSGALKLGVNQFRGERIRLSYPWETDKLAAVFTRYNTLWVVFEDYRPVDQTRLDRFIGKRILSGRQIEHPSMTVLVYAIMPGQNVKAQKIGTGWHIDLQDGRVVPSIPIPGSHKRIANTPGENFFFSVKNSGPVMVIEDPVIGDDLAIVPVAASSQGVIQAHKYTEFEALETAQGIAVQLIADNLSILKHRNGVSVSNQNGLAISQGDLSSKLGLDVASNGEPERLIDFPSWAKGPLADNDDYHANKHELLYQLANATNNDRNEKRWRLARFYLANGRVRSAYGILNVMKDDDAALQQNPSFRTVLGVANILMRRFDEGAKLLTHKSLIAEESTFLWRAVAHSGLGDHEQALKDFLKGADILSLQEPRDRIRFLFAAIQSAYAQADRDFVESALTVLRELPLNANEMTDVDYWQALLERDNGNPLGAEGALEGVVKAGARETAARAKLDLVNLDLEREKITNAEAIDQLEKLRFAWRGDDFELELLSRLGDLYVAQNDFYTGLKTLKLAVTFFKNQRRVAVLTRQMNRIYSNLFLSGKADSMEPVRAVALYSEFRELIPLGADGDQMARRLADRLVSIDLLEEAEELLEHQIEFRLKGGAQAAVASRLAMIYLLDSKPDKALGILRATRNSQIPRDIVDRRNMIEVRALIELERFEEAEVMVEPYRTAEAEELRSDIYWKDENWDKYIAHSNRLLGGRYQQDAVLTPEERLAVLRLSVAYAINNDKAGIKVLRDRYKSHMDDGLYGDTFEVITAEQQSTDTDVRRLTRSIASVAKLETFMESYRAEFTDAVEQN</sequence>
<comment type="caution">
    <text evidence="2">The sequence shown here is derived from an EMBL/GenBank/DDBJ whole genome shotgun (WGS) entry which is preliminary data.</text>
</comment>
<dbReference type="RefSeq" id="WP_099475243.1">
    <property type="nucleotide sequence ID" value="NZ_CP041025.1"/>
</dbReference>
<accession>A0A2G4YM13</accession>
<dbReference type="InterPro" id="IPR011990">
    <property type="entry name" value="TPR-like_helical_dom_sf"/>
</dbReference>
<proteinExistence type="predicted"/>
<reference evidence="2 3" key="1">
    <citation type="submission" date="2017-10" db="EMBL/GenBank/DDBJ databases">
        <title>Frigbacter circumglobatus gen. nov. sp. nov., isolated from sediment cultured in situ.</title>
        <authorList>
            <person name="Zhao Z."/>
        </authorList>
    </citation>
    <scope>NUCLEOTIDE SEQUENCE [LARGE SCALE GENOMIC DNA]</scope>
    <source>
        <strain evidence="2 3">ZYL</strain>
    </source>
</reference>
<feature type="region of interest" description="Disordered" evidence="1">
    <location>
        <begin position="168"/>
        <end position="187"/>
    </location>
</feature>
<feature type="compositionally biased region" description="Low complexity" evidence="1">
    <location>
        <begin position="171"/>
        <end position="184"/>
    </location>
</feature>
<gene>
    <name evidence="2" type="ORF">CRD36_17440</name>
</gene>
<protein>
    <recommendedName>
        <fullName evidence="4">Tetratricopeptide repeat protein</fullName>
    </recommendedName>
</protein>
<evidence type="ECO:0000313" key="3">
    <source>
        <dbReference type="Proteomes" id="UP000229730"/>
    </source>
</evidence>
<dbReference type="AlphaFoldDB" id="A0A2G4YM13"/>
<dbReference type="EMBL" id="PDEM01000033">
    <property type="protein sequence ID" value="PHZ83350.1"/>
    <property type="molecule type" value="Genomic_DNA"/>
</dbReference>
<name>A0A2G4YM13_9PROT</name>